<reference evidence="7 8" key="1">
    <citation type="journal article" date="2018" name="Front. Microbiol.">
        <title>Hydrolytic Capabilities as a Key to Environmental Success: Chitinolytic and Cellulolytic Acidobacteria From Acidic Sub-arctic Soils and Boreal Peatlands.</title>
        <authorList>
            <person name="Belova S.E."/>
            <person name="Ravin N.V."/>
            <person name="Pankratov T.A."/>
            <person name="Rakitin A.L."/>
            <person name="Ivanova A.A."/>
            <person name="Beletsky A.V."/>
            <person name="Mardanov A.V."/>
            <person name="Sinninghe Damste J.S."/>
            <person name="Dedysh S.N."/>
        </authorList>
    </citation>
    <scope>NUCLEOTIDE SEQUENCE [LARGE SCALE GENOMIC DNA]</scope>
    <source>
        <strain evidence="7 8">SBC82</strain>
    </source>
</reference>
<dbReference type="Proteomes" id="UP000253606">
    <property type="component" value="Chromosome"/>
</dbReference>
<dbReference type="InterPro" id="IPR011701">
    <property type="entry name" value="MFS"/>
</dbReference>
<feature type="domain" description="Major facilitator superfamily (MFS) profile" evidence="6">
    <location>
        <begin position="20"/>
        <end position="406"/>
    </location>
</feature>
<dbReference type="InterPro" id="IPR001958">
    <property type="entry name" value="Tet-R_TetA/multi-R_MdtG-like"/>
</dbReference>
<evidence type="ECO:0000313" key="7">
    <source>
        <dbReference type="EMBL" id="AXC15698.1"/>
    </source>
</evidence>
<dbReference type="CDD" id="cd17330">
    <property type="entry name" value="MFS_SLC46_TetA_like"/>
    <property type="match status" value="1"/>
</dbReference>
<keyword evidence="8" id="KW-1185">Reference proteome</keyword>
<dbReference type="GO" id="GO:0016020">
    <property type="term" value="C:membrane"/>
    <property type="evidence" value="ECO:0007669"/>
    <property type="project" value="UniProtKB-SubCell"/>
</dbReference>
<feature type="transmembrane region" description="Helical" evidence="5">
    <location>
        <begin position="174"/>
        <end position="192"/>
    </location>
</feature>
<comment type="subcellular location">
    <subcellularLocation>
        <location evidence="1">Membrane</location>
        <topology evidence="1">Multi-pass membrane protein</topology>
    </subcellularLocation>
</comment>
<dbReference type="PROSITE" id="PS50850">
    <property type="entry name" value="MFS"/>
    <property type="match status" value="1"/>
</dbReference>
<dbReference type="KEGG" id="abas:ACPOL_6472"/>
<keyword evidence="2 5" id="KW-0812">Transmembrane</keyword>
<organism evidence="7 8">
    <name type="scientific">Acidisarcina polymorpha</name>
    <dbReference type="NCBI Taxonomy" id="2211140"/>
    <lineage>
        <taxon>Bacteria</taxon>
        <taxon>Pseudomonadati</taxon>
        <taxon>Acidobacteriota</taxon>
        <taxon>Terriglobia</taxon>
        <taxon>Terriglobales</taxon>
        <taxon>Acidobacteriaceae</taxon>
        <taxon>Acidisarcina</taxon>
    </lineage>
</organism>
<evidence type="ECO:0000256" key="2">
    <source>
        <dbReference type="ARBA" id="ARBA00022692"/>
    </source>
</evidence>
<evidence type="ECO:0000256" key="3">
    <source>
        <dbReference type="ARBA" id="ARBA00022989"/>
    </source>
</evidence>
<sequence length="410" mass="44152">MDGTSTLNNNRFKIGSMDSRLAAIFLIVLIDVLGLTIILPLLPFYSEHFGAGAKTVGLLVAVYGACQLVSGPIFGRWSDRYGRKPILLLSQMGTCAGFLVLAFAPSLKWVFLARIIDGVTAGNISIAQAYIADIAKPQERPKALGKISVAFGVGFFIGPALTAVLYHFGYRPPILLAALLSLLSIIATAFLLPQDGSWKKQPEQQLPSLLSAAITYFRKSSLQANFLRIFLYYISFAAYIAGFALFAERRFRVAGNPMNARQVGYAFAYFGLVGIITQLFCIGKMTETLGGRRTAMAGFTTSFLGYGVLCLVHNPWWILLAGALSSFGSGVLRPVLLSAIAGDVPPQERGGVIGVTQALQSFTQIVSPLVSTALLASSTLAFWGLFPAMMNVFGLCLMFRREPENDGASA</sequence>
<keyword evidence="3 5" id="KW-1133">Transmembrane helix</keyword>
<feature type="transmembrane region" description="Helical" evidence="5">
    <location>
        <begin position="295"/>
        <end position="318"/>
    </location>
</feature>
<evidence type="ECO:0000256" key="1">
    <source>
        <dbReference type="ARBA" id="ARBA00004141"/>
    </source>
</evidence>
<dbReference type="InterPro" id="IPR036259">
    <property type="entry name" value="MFS_trans_sf"/>
</dbReference>
<dbReference type="PRINTS" id="PR01035">
    <property type="entry name" value="TCRTETA"/>
</dbReference>
<accession>A0A2Z5G9M6</accession>
<dbReference type="GO" id="GO:0022857">
    <property type="term" value="F:transmembrane transporter activity"/>
    <property type="evidence" value="ECO:0007669"/>
    <property type="project" value="InterPro"/>
</dbReference>
<name>A0A2Z5G9M6_9BACT</name>
<keyword evidence="4 5" id="KW-0472">Membrane</keyword>
<protein>
    <recommendedName>
        <fullName evidence="6">Major facilitator superfamily (MFS) profile domain-containing protein</fullName>
    </recommendedName>
</protein>
<feature type="transmembrane region" description="Helical" evidence="5">
    <location>
        <begin position="56"/>
        <end position="74"/>
    </location>
</feature>
<dbReference type="Gene3D" id="1.20.1250.20">
    <property type="entry name" value="MFS general substrate transporter like domains"/>
    <property type="match status" value="1"/>
</dbReference>
<evidence type="ECO:0000256" key="5">
    <source>
        <dbReference type="SAM" id="Phobius"/>
    </source>
</evidence>
<feature type="transmembrane region" description="Helical" evidence="5">
    <location>
        <begin position="111"/>
        <end position="131"/>
    </location>
</feature>
<gene>
    <name evidence="7" type="ORF">ACPOL_6472</name>
</gene>
<dbReference type="PANTHER" id="PTHR24002:SF3">
    <property type="entry name" value="SOLUTE CARRIER FAMILY 22 MEMBER 18"/>
    <property type="match status" value="1"/>
</dbReference>
<dbReference type="InterPro" id="IPR020846">
    <property type="entry name" value="MFS_dom"/>
</dbReference>
<feature type="transmembrane region" description="Helical" evidence="5">
    <location>
        <begin position="86"/>
        <end position="105"/>
    </location>
</feature>
<dbReference type="AlphaFoldDB" id="A0A2Z5G9M6"/>
<feature type="transmembrane region" description="Helical" evidence="5">
    <location>
        <begin position="380"/>
        <end position="399"/>
    </location>
</feature>
<evidence type="ECO:0000259" key="6">
    <source>
        <dbReference type="PROSITE" id="PS50850"/>
    </source>
</evidence>
<feature type="transmembrane region" description="Helical" evidence="5">
    <location>
        <begin position="21"/>
        <end position="44"/>
    </location>
</feature>
<evidence type="ECO:0000256" key="4">
    <source>
        <dbReference type="ARBA" id="ARBA00023136"/>
    </source>
</evidence>
<evidence type="ECO:0000313" key="8">
    <source>
        <dbReference type="Proteomes" id="UP000253606"/>
    </source>
</evidence>
<feature type="transmembrane region" description="Helical" evidence="5">
    <location>
        <begin position="226"/>
        <end position="246"/>
    </location>
</feature>
<dbReference type="Pfam" id="PF07690">
    <property type="entry name" value="MFS_1"/>
    <property type="match status" value="1"/>
</dbReference>
<dbReference type="PANTHER" id="PTHR24002">
    <property type="entry name" value="SOLUTE CARRIER FAMILY 22 MEMBER 18"/>
    <property type="match status" value="1"/>
</dbReference>
<feature type="transmembrane region" description="Helical" evidence="5">
    <location>
        <begin position="266"/>
        <end position="283"/>
    </location>
</feature>
<feature type="transmembrane region" description="Helical" evidence="5">
    <location>
        <begin position="143"/>
        <end position="168"/>
    </location>
</feature>
<dbReference type="SUPFAM" id="SSF103473">
    <property type="entry name" value="MFS general substrate transporter"/>
    <property type="match status" value="1"/>
</dbReference>
<dbReference type="EMBL" id="CP030840">
    <property type="protein sequence ID" value="AXC15698.1"/>
    <property type="molecule type" value="Genomic_DNA"/>
</dbReference>
<proteinExistence type="predicted"/>